<dbReference type="EMBL" id="CP065956">
    <property type="protein sequence ID" value="QSR87672.1"/>
    <property type="molecule type" value="Genomic_DNA"/>
</dbReference>
<dbReference type="Proteomes" id="UP000663088">
    <property type="component" value="Chromosome"/>
</dbReference>
<dbReference type="SUPFAM" id="SSF55811">
    <property type="entry name" value="Nudix"/>
    <property type="match status" value="1"/>
</dbReference>
<accession>A0ABX7PXP7</accession>
<dbReference type="GO" id="GO:0016787">
    <property type="term" value="F:hydrolase activity"/>
    <property type="evidence" value="ECO:0007669"/>
    <property type="project" value="UniProtKB-KW"/>
</dbReference>
<organism evidence="4 5">
    <name type="scientific">Candidatus Methylacidiphilum infernorum</name>
    <dbReference type="NCBI Taxonomy" id="511746"/>
    <lineage>
        <taxon>Bacteria</taxon>
        <taxon>Pseudomonadati</taxon>
        <taxon>Verrucomicrobiota</taxon>
        <taxon>Methylacidiphilae</taxon>
        <taxon>Methylacidiphilales</taxon>
        <taxon>Methylacidiphilaceae</taxon>
        <taxon>Methylacidiphilum (ex Ratnadevi et al. 2023)</taxon>
    </lineage>
</organism>
<dbReference type="CDD" id="cd18873">
    <property type="entry name" value="NUDIX_NadM_like"/>
    <property type="match status" value="1"/>
</dbReference>
<evidence type="ECO:0000259" key="3">
    <source>
        <dbReference type="PROSITE" id="PS51462"/>
    </source>
</evidence>
<dbReference type="Pfam" id="PF00293">
    <property type="entry name" value="NUDIX"/>
    <property type="match status" value="1"/>
</dbReference>
<dbReference type="InterPro" id="IPR000086">
    <property type="entry name" value="NUDIX_hydrolase_dom"/>
</dbReference>
<proteinExistence type="inferred from homology"/>
<keyword evidence="5" id="KW-1185">Reference proteome</keyword>
<dbReference type="InterPro" id="IPR020476">
    <property type="entry name" value="Nudix_hydrolase"/>
</dbReference>
<gene>
    <name evidence="4" type="ORF">EM20IM_04975</name>
</gene>
<protein>
    <submittedName>
        <fullName evidence="4">NUDIX hydrolase</fullName>
    </submittedName>
</protein>
<feature type="domain" description="Nudix hydrolase" evidence="3">
    <location>
        <begin position="14"/>
        <end position="144"/>
    </location>
</feature>
<keyword evidence="1 2" id="KW-0378">Hydrolase</keyword>
<evidence type="ECO:0000256" key="2">
    <source>
        <dbReference type="RuleBase" id="RU003476"/>
    </source>
</evidence>
<name>A0ABX7PXP7_9BACT</name>
<dbReference type="PRINTS" id="PR00502">
    <property type="entry name" value="NUDIXFAMILY"/>
</dbReference>
<dbReference type="PANTHER" id="PTHR43736:SF4">
    <property type="entry name" value="SLR1690 PROTEIN"/>
    <property type="match status" value="1"/>
</dbReference>
<dbReference type="InterPro" id="IPR015797">
    <property type="entry name" value="NUDIX_hydrolase-like_dom_sf"/>
</dbReference>
<dbReference type="PROSITE" id="PS00893">
    <property type="entry name" value="NUDIX_BOX"/>
    <property type="match status" value="1"/>
</dbReference>
<evidence type="ECO:0000256" key="1">
    <source>
        <dbReference type="ARBA" id="ARBA00022801"/>
    </source>
</evidence>
<dbReference type="InterPro" id="IPR020084">
    <property type="entry name" value="NUDIX_hydrolase_CS"/>
</dbReference>
<dbReference type="RefSeq" id="WP_206848190.1">
    <property type="nucleotide sequence ID" value="NZ_CP065956.1"/>
</dbReference>
<dbReference type="PANTHER" id="PTHR43736">
    <property type="entry name" value="ADP-RIBOSE PYROPHOSPHATASE"/>
    <property type="match status" value="1"/>
</dbReference>
<evidence type="ECO:0000313" key="5">
    <source>
        <dbReference type="Proteomes" id="UP000663088"/>
    </source>
</evidence>
<evidence type="ECO:0000313" key="4">
    <source>
        <dbReference type="EMBL" id="QSR87672.1"/>
    </source>
</evidence>
<comment type="similarity">
    <text evidence="2">Belongs to the Nudix hydrolase family.</text>
</comment>
<reference evidence="4 5" key="1">
    <citation type="submission" date="2020-12" db="EMBL/GenBank/DDBJ databases">
        <authorList>
            <person name="Awala S.I."/>
            <person name="Gwak J.-H."/>
            <person name="Kim S.-J."/>
            <person name="Rhee S.-K."/>
        </authorList>
    </citation>
    <scope>NUCLEOTIDE SEQUENCE [LARGE SCALE GENOMIC DNA]</scope>
    <source>
        <strain evidence="4 5">IT5</strain>
    </source>
</reference>
<dbReference type="Gene3D" id="3.90.79.10">
    <property type="entry name" value="Nucleoside Triphosphate Pyrophosphohydrolase"/>
    <property type="match status" value="1"/>
</dbReference>
<sequence>MKNVGLRPEIPRYAVTTDSVVIGFNQEELFVVLIRRKNPPFEGMWALPGGFVEENEDLEEAALRELKEETRLELDRMVQVGAFGKPGRDPRGRVISIAYLALRPLEELKLDAGDDAKEAGLFSLNRLPPLAFDHQAVIAEGCKKLLWILDQRKASPFPFLEEKIVKVLKERLEEFLQQLS</sequence>
<dbReference type="PROSITE" id="PS51462">
    <property type="entry name" value="NUDIX"/>
    <property type="match status" value="1"/>
</dbReference>